<dbReference type="Pfam" id="PF07715">
    <property type="entry name" value="Plug"/>
    <property type="match status" value="1"/>
</dbReference>
<evidence type="ECO:0000259" key="5">
    <source>
        <dbReference type="Pfam" id="PF07715"/>
    </source>
</evidence>
<keyword evidence="3" id="KW-0732">Signal</keyword>
<dbReference type="PANTHER" id="PTHR30069:SF40">
    <property type="entry name" value="TONB-DEPENDENT RECEPTOR NMB0964-RELATED"/>
    <property type="match status" value="1"/>
</dbReference>
<evidence type="ECO:0000313" key="7">
    <source>
        <dbReference type="Proteomes" id="UP001138686"/>
    </source>
</evidence>
<feature type="signal peptide" evidence="3">
    <location>
        <begin position="1"/>
        <end position="21"/>
    </location>
</feature>
<comment type="subcellular location">
    <subcellularLocation>
        <location evidence="1">Cell outer membrane</location>
        <topology evidence="1">Multi-pass membrane protein</topology>
    </subcellularLocation>
</comment>
<feature type="chain" id="PRO_5040778481" evidence="3">
    <location>
        <begin position="22"/>
        <end position="736"/>
    </location>
</feature>
<dbReference type="GO" id="GO:0044718">
    <property type="term" value="P:siderophore transmembrane transport"/>
    <property type="evidence" value="ECO:0007669"/>
    <property type="project" value="TreeGrafter"/>
</dbReference>
<dbReference type="Pfam" id="PF13715">
    <property type="entry name" value="CarbopepD_reg_2"/>
    <property type="match status" value="1"/>
</dbReference>
<keyword evidence="1" id="KW-0812">Transmembrane</keyword>
<keyword evidence="2" id="KW-0798">TonB box</keyword>
<dbReference type="PANTHER" id="PTHR30069">
    <property type="entry name" value="TONB-DEPENDENT OUTER MEMBRANE RECEPTOR"/>
    <property type="match status" value="1"/>
</dbReference>
<gene>
    <name evidence="6" type="ORF">KXJ69_07720</name>
</gene>
<dbReference type="Proteomes" id="UP001138686">
    <property type="component" value="Unassembled WGS sequence"/>
</dbReference>
<evidence type="ECO:0000256" key="2">
    <source>
        <dbReference type="RuleBase" id="RU003357"/>
    </source>
</evidence>
<reference evidence="6" key="1">
    <citation type="submission" date="2021-07" db="EMBL/GenBank/DDBJ databases">
        <title>Aureisphaera sp. CAU 1614 isolated from sea sediment.</title>
        <authorList>
            <person name="Kim W."/>
        </authorList>
    </citation>
    <scope>NUCLEOTIDE SEQUENCE</scope>
    <source>
        <strain evidence="6">CAU 1614</strain>
    </source>
</reference>
<dbReference type="InterPro" id="IPR012910">
    <property type="entry name" value="Plug_dom"/>
</dbReference>
<name>A0A9X1FNX3_9FLAO</name>
<dbReference type="InterPro" id="IPR039426">
    <property type="entry name" value="TonB-dep_rcpt-like"/>
</dbReference>
<proteinExistence type="inferred from homology"/>
<dbReference type="InterPro" id="IPR000531">
    <property type="entry name" value="Beta-barrel_TonB"/>
</dbReference>
<organism evidence="6 7">
    <name type="scientific">Halomarinibacterium sedimenti</name>
    <dbReference type="NCBI Taxonomy" id="2857106"/>
    <lineage>
        <taxon>Bacteria</taxon>
        <taxon>Pseudomonadati</taxon>
        <taxon>Bacteroidota</taxon>
        <taxon>Flavobacteriia</taxon>
        <taxon>Flavobacteriales</taxon>
        <taxon>Flavobacteriaceae</taxon>
        <taxon>Halomarinibacterium</taxon>
    </lineage>
</organism>
<evidence type="ECO:0000259" key="4">
    <source>
        <dbReference type="Pfam" id="PF00593"/>
    </source>
</evidence>
<keyword evidence="1 2" id="KW-0472">Membrane</keyword>
<dbReference type="Pfam" id="PF00593">
    <property type="entry name" value="TonB_dep_Rec_b-barrel"/>
    <property type="match status" value="1"/>
</dbReference>
<accession>A0A9X1FNX3</accession>
<comment type="similarity">
    <text evidence="1 2">Belongs to the TonB-dependent receptor family.</text>
</comment>
<dbReference type="GO" id="GO:0009279">
    <property type="term" value="C:cell outer membrane"/>
    <property type="evidence" value="ECO:0007669"/>
    <property type="project" value="UniProtKB-SubCell"/>
</dbReference>
<dbReference type="AlphaFoldDB" id="A0A9X1FNX3"/>
<dbReference type="RefSeq" id="WP_219052430.1">
    <property type="nucleotide sequence ID" value="NZ_JAHWDP010000003.1"/>
</dbReference>
<keyword evidence="1" id="KW-0813">Transport</keyword>
<comment type="caution">
    <text evidence="6">The sequence shown here is derived from an EMBL/GenBank/DDBJ whole genome shotgun (WGS) entry which is preliminary data.</text>
</comment>
<feature type="domain" description="TonB-dependent receptor-like beta-barrel" evidence="4">
    <location>
        <begin position="235"/>
        <end position="704"/>
    </location>
</feature>
<sequence length="736" mass="82139">MKNIYSLFGLLFISQLTFSQATLEGSIVDENNQSVLATVYLPQIEKGAVSDVNGKYLVTQIPNGNYTVIISALGYETLSFKLSFLKNETIAKHIVLKERAVEMEEVIISTPFHKLQSENVMKVERITTEQLTKNGAVNLSQGISNMAGVSTVSTGNGIGKPVIRGLSSNRVLTYTQGVRLENQQFGDEHGLGISGNGIESVEVIKGPASLLYGSDAIGGVLYLNPEGFATDNETEVDGTGSYFSNTKGFNSSIGAKTSGEKVKFLVRGSRASFSDYETGDEYRVTNTRYNEYDIKTGIRFQDKRLKSTLRYNYNRSNIGIPEEIGAQNTSKELLLPFQEIDNHILSLDNTLFLNNSSLDIKTGYLFNDRREFEESADEAALRLKLNTFTYDVKYNLPELGHFTTIVGVQGMLQDNKNFGEEILIPNAKKVDFGVFATTHLHLKDWDFQGGLRLDTRKIKTEDARNPQDEDFIPSIDKDYNSFNVALGAKYNFSETFTGRLNLASGFRAPNLAELTSNGVHEGTNRYEIGNPDLNNEQSFQTDLAFEYRSEHFEAFANGFYNTINNYIFISPTGDVIEDNRVFNYVQNGAKLFGGEIGFHLHPHPLDWLHWESSYETVIGELKEGGNLPLIPANTLNNTIRLELNDGGFLKSPYSFITLENIFAQNNASEFETTTKGYNLLSLGFGATVKWNKIEFNWGVNATNITNESFINHLSRLKADEILNPGRSINFNLGFTL</sequence>
<evidence type="ECO:0000256" key="1">
    <source>
        <dbReference type="PROSITE-ProRule" id="PRU01360"/>
    </source>
</evidence>
<evidence type="ECO:0000256" key="3">
    <source>
        <dbReference type="SAM" id="SignalP"/>
    </source>
</evidence>
<keyword evidence="6" id="KW-0675">Receptor</keyword>
<evidence type="ECO:0000313" key="6">
    <source>
        <dbReference type="EMBL" id="MBW2937989.1"/>
    </source>
</evidence>
<keyword evidence="7" id="KW-1185">Reference proteome</keyword>
<protein>
    <submittedName>
        <fullName evidence="6">TonB-dependent receptor</fullName>
    </submittedName>
</protein>
<keyword evidence="1" id="KW-0998">Cell outer membrane</keyword>
<dbReference type="PROSITE" id="PS52016">
    <property type="entry name" value="TONB_DEPENDENT_REC_3"/>
    <property type="match status" value="1"/>
</dbReference>
<dbReference type="EMBL" id="JAHWDP010000003">
    <property type="protein sequence ID" value="MBW2937989.1"/>
    <property type="molecule type" value="Genomic_DNA"/>
</dbReference>
<dbReference type="GO" id="GO:0015344">
    <property type="term" value="F:siderophore uptake transmembrane transporter activity"/>
    <property type="evidence" value="ECO:0007669"/>
    <property type="project" value="TreeGrafter"/>
</dbReference>
<keyword evidence="1" id="KW-1134">Transmembrane beta strand</keyword>
<feature type="domain" description="TonB-dependent receptor plug" evidence="5">
    <location>
        <begin position="120"/>
        <end position="220"/>
    </location>
</feature>